<evidence type="ECO:0000313" key="8">
    <source>
        <dbReference type="Proteomes" id="UP001642464"/>
    </source>
</evidence>
<dbReference type="SMART" id="SM01128">
    <property type="entry name" value="DDRGK"/>
    <property type="match status" value="1"/>
</dbReference>
<keyword evidence="8" id="KW-1185">Reference proteome</keyword>
<dbReference type="PANTHER" id="PTHR48176:SF1">
    <property type="entry name" value="DDRGK DOMAIN-CONTAINING PROTEIN 1"/>
    <property type="match status" value="1"/>
</dbReference>
<keyword evidence="2 6" id="KW-0812">Transmembrane</keyword>
<dbReference type="Pfam" id="PF09756">
    <property type="entry name" value="DDRGK"/>
    <property type="match status" value="1"/>
</dbReference>
<proteinExistence type="predicted"/>
<evidence type="ECO:0000256" key="4">
    <source>
        <dbReference type="ARBA" id="ARBA00023136"/>
    </source>
</evidence>
<keyword evidence="3 6" id="KW-1133">Transmembrane helix</keyword>
<feature type="region of interest" description="Disordered" evidence="5">
    <location>
        <begin position="37"/>
        <end position="170"/>
    </location>
</feature>
<comment type="caution">
    <text evidence="7">The sequence shown here is derived from an EMBL/GenBank/DDBJ whole genome shotgun (WGS) entry which is preliminary data.</text>
</comment>
<evidence type="ECO:0000256" key="5">
    <source>
        <dbReference type="SAM" id="MobiDB-lite"/>
    </source>
</evidence>
<protein>
    <submittedName>
        <fullName evidence="7">DDRGK domain-containing protein 1</fullName>
    </submittedName>
</protein>
<organism evidence="7 8">
    <name type="scientific">Durusdinium trenchii</name>
    <dbReference type="NCBI Taxonomy" id="1381693"/>
    <lineage>
        <taxon>Eukaryota</taxon>
        <taxon>Sar</taxon>
        <taxon>Alveolata</taxon>
        <taxon>Dinophyceae</taxon>
        <taxon>Suessiales</taxon>
        <taxon>Symbiodiniaceae</taxon>
        <taxon>Durusdinium</taxon>
    </lineage>
</organism>
<feature type="compositionally biased region" description="Basic and acidic residues" evidence="5">
    <location>
        <begin position="110"/>
        <end position="165"/>
    </location>
</feature>
<keyword evidence="4 6" id="KW-0472">Membrane</keyword>
<accession>A0ABP0MLQ3</accession>
<comment type="subcellular location">
    <subcellularLocation>
        <location evidence="1">Membrane</location>
        <topology evidence="1">Single-pass membrane protein</topology>
    </subcellularLocation>
</comment>
<dbReference type="InterPro" id="IPR019153">
    <property type="entry name" value="DDRGK_dom-contain"/>
</dbReference>
<dbReference type="Gene3D" id="1.10.10.10">
    <property type="entry name" value="Winged helix-like DNA-binding domain superfamily/Winged helix DNA-binding domain"/>
    <property type="match status" value="1"/>
</dbReference>
<dbReference type="Proteomes" id="UP001642464">
    <property type="component" value="Unassembled WGS sequence"/>
</dbReference>
<feature type="transmembrane region" description="Helical" evidence="6">
    <location>
        <begin position="7"/>
        <end position="29"/>
    </location>
</feature>
<evidence type="ECO:0000256" key="1">
    <source>
        <dbReference type="ARBA" id="ARBA00004167"/>
    </source>
</evidence>
<feature type="compositionally biased region" description="Basic and acidic residues" evidence="5">
    <location>
        <begin position="87"/>
        <end position="103"/>
    </location>
</feature>
<evidence type="ECO:0000313" key="7">
    <source>
        <dbReference type="EMBL" id="CAK9052396.1"/>
    </source>
</evidence>
<sequence length="297" mass="33576">MAESGDVTLAALSVAFLFGILGLFVFFGIKARAISEEEEEQAKQAAQPRRRNALDRMQRGAARAGDEGEGGAEEAAQGAQAAKRTNPAKEAKKQEKRAQKQAEQEAQQQKLEKASEKAVKYSERQREREAERLRREEEDEKAREEKQKQEKEEMDKWKETFSVEKEGEDDGTLGEGVVEQFVDYVKLRKVVNLEDLAAEFRMRTVHAIKRLEELEKMGRLSGIFDDRGKYIYITLEEMASVASWLKKKGRINRADLVAGCNKLIRLNPTEEDQAKLDAEVLRVDESLEPGEGEDAAV</sequence>
<dbReference type="InterPro" id="IPR036388">
    <property type="entry name" value="WH-like_DNA-bd_sf"/>
</dbReference>
<dbReference type="EMBL" id="CAXAMM010022669">
    <property type="protein sequence ID" value="CAK9052396.1"/>
    <property type="molecule type" value="Genomic_DNA"/>
</dbReference>
<dbReference type="InterPro" id="IPR050899">
    <property type="entry name" value="DDRGK_domain-containing"/>
</dbReference>
<dbReference type="InterPro" id="IPR036390">
    <property type="entry name" value="WH_DNA-bd_sf"/>
</dbReference>
<dbReference type="PANTHER" id="PTHR48176">
    <property type="entry name" value="DDRGK DOMAIN-CONTAINING PROTEIN 1"/>
    <property type="match status" value="1"/>
</dbReference>
<evidence type="ECO:0000256" key="6">
    <source>
        <dbReference type="SAM" id="Phobius"/>
    </source>
</evidence>
<reference evidence="7 8" key="1">
    <citation type="submission" date="2024-02" db="EMBL/GenBank/DDBJ databases">
        <authorList>
            <person name="Chen Y."/>
            <person name="Shah S."/>
            <person name="Dougan E. K."/>
            <person name="Thang M."/>
            <person name="Chan C."/>
        </authorList>
    </citation>
    <scope>NUCLEOTIDE SEQUENCE [LARGE SCALE GENOMIC DNA]</scope>
</reference>
<feature type="compositionally biased region" description="Low complexity" evidence="5">
    <location>
        <begin position="73"/>
        <end position="82"/>
    </location>
</feature>
<name>A0ABP0MLQ3_9DINO</name>
<evidence type="ECO:0000256" key="2">
    <source>
        <dbReference type="ARBA" id="ARBA00022692"/>
    </source>
</evidence>
<gene>
    <name evidence="7" type="ORF">SCF082_LOCUS28667</name>
</gene>
<dbReference type="SUPFAM" id="SSF46785">
    <property type="entry name" value="Winged helix' DNA-binding domain"/>
    <property type="match status" value="1"/>
</dbReference>
<evidence type="ECO:0000256" key="3">
    <source>
        <dbReference type="ARBA" id="ARBA00022989"/>
    </source>
</evidence>